<dbReference type="RefSeq" id="WP_249831781.1">
    <property type="nucleotide sequence ID" value="NZ_JAMGBE010000003.1"/>
</dbReference>
<dbReference type="SUPFAM" id="SSF53474">
    <property type="entry name" value="alpha/beta-Hydrolases"/>
    <property type="match status" value="1"/>
</dbReference>
<proteinExistence type="predicted"/>
<name>A0ABT0S344_9SPHN</name>
<dbReference type="EMBL" id="JAMGBE010000003">
    <property type="protein sequence ID" value="MCL6730285.1"/>
    <property type="molecule type" value="Genomic_DNA"/>
</dbReference>
<accession>A0ABT0S344</accession>
<gene>
    <name evidence="1" type="ORF">LZ538_09495</name>
</gene>
<keyword evidence="2" id="KW-1185">Reference proteome</keyword>
<reference evidence="1" key="1">
    <citation type="submission" date="2022-05" db="EMBL/GenBank/DDBJ databases">
        <authorList>
            <person name="Jo J.-H."/>
            <person name="Im W.-T."/>
        </authorList>
    </citation>
    <scope>NUCLEOTIDE SEQUENCE</scope>
    <source>
        <strain evidence="1">SE220</strain>
    </source>
</reference>
<protein>
    <submittedName>
        <fullName evidence="1">DUF3089 domain-containing protein</fullName>
    </submittedName>
</protein>
<evidence type="ECO:0000313" key="2">
    <source>
        <dbReference type="Proteomes" id="UP001165342"/>
    </source>
</evidence>
<organism evidence="1 2">
    <name type="scientific">Sphingomonas hankyongi</name>
    <dbReference type="NCBI Taxonomy" id="2908209"/>
    <lineage>
        <taxon>Bacteria</taxon>
        <taxon>Pseudomonadati</taxon>
        <taxon>Pseudomonadota</taxon>
        <taxon>Alphaproteobacteria</taxon>
        <taxon>Sphingomonadales</taxon>
        <taxon>Sphingomonadaceae</taxon>
        <taxon>Sphingomonas</taxon>
    </lineage>
</organism>
<dbReference type="InterPro" id="IPR029058">
    <property type="entry name" value="AB_hydrolase_fold"/>
</dbReference>
<dbReference type="Pfam" id="PF11288">
    <property type="entry name" value="DUF3089"/>
    <property type="match status" value="1"/>
</dbReference>
<dbReference type="Proteomes" id="UP001165342">
    <property type="component" value="Unassembled WGS sequence"/>
</dbReference>
<evidence type="ECO:0000313" key="1">
    <source>
        <dbReference type="EMBL" id="MCL6730285.1"/>
    </source>
</evidence>
<dbReference type="Gene3D" id="3.40.50.1820">
    <property type="entry name" value="alpha/beta hydrolase"/>
    <property type="match status" value="1"/>
</dbReference>
<sequence>MCARRFLVIIFVLTLVVVAAGFAIFQFGGNVLLKQATPQGRFEQPAIGSGPNYSQQASWVAKPGMAANPSLWLPDGMAAAPVGNASIFYVHPTTYLERDRWNAPLDAGGQTRFRTRLFVQSQSSAFNAAGEVWAPRYRQAAYGAFLLSSEDAQKALDLAYQDVRNAFDYFLSQMPADEPIILAAHSQGALHLMRLLKERGTQLNGRLVAAYVVGWPISTTADLPTLGFPACSSADQAGCILSWMSFGDPANPDLILDQWQKTKGATGVDRRREDILCVNPLTGTTNGAAPPEANPGTLVPTGDLMSAAISPGRVGARCDKGLLLIEGDIPALGTFVLPGNNYHVYDYALFWGAIRRDAERRRVAWQR</sequence>
<comment type="caution">
    <text evidence="1">The sequence shown here is derived from an EMBL/GenBank/DDBJ whole genome shotgun (WGS) entry which is preliminary data.</text>
</comment>
<dbReference type="InterPro" id="IPR021440">
    <property type="entry name" value="DUF3089"/>
</dbReference>